<dbReference type="AlphaFoldDB" id="A0A5B0LXG6"/>
<evidence type="ECO:0000313" key="1">
    <source>
        <dbReference type="EMBL" id="KAA1068274.1"/>
    </source>
</evidence>
<dbReference type="EMBL" id="VDEP01000506">
    <property type="protein sequence ID" value="KAA1068274.1"/>
    <property type="molecule type" value="Genomic_DNA"/>
</dbReference>
<organism evidence="1 2">
    <name type="scientific">Puccinia graminis f. sp. tritici</name>
    <dbReference type="NCBI Taxonomy" id="56615"/>
    <lineage>
        <taxon>Eukaryota</taxon>
        <taxon>Fungi</taxon>
        <taxon>Dikarya</taxon>
        <taxon>Basidiomycota</taxon>
        <taxon>Pucciniomycotina</taxon>
        <taxon>Pucciniomycetes</taxon>
        <taxon>Pucciniales</taxon>
        <taxon>Pucciniaceae</taxon>
        <taxon>Puccinia</taxon>
    </lineage>
</organism>
<dbReference type="Proteomes" id="UP000325313">
    <property type="component" value="Unassembled WGS sequence"/>
</dbReference>
<proteinExistence type="predicted"/>
<accession>A0A5B0LXG6</accession>
<comment type="caution">
    <text evidence="1">The sequence shown here is derived from an EMBL/GenBank/DDBJ whole genome shotgun (WGS) entry which is preliminary data.</text>
</comment>
<evidence type="ECO:0000313" key="2">
    <source>
        <dbReference type="Proteomes" id="UP000325313"/>
    </source>
</evidence>
<sequence>MCPKGALLFSRSSNSNHFRRTQFLLSSHKINPSHFSSGPTTRAAHQATCTSQHRWSSTPLSFLISALSAHISGGPLRYATLLAQKAAFSGKSGKKPLKTAVAQRSGPFFVAHTRSVSGVVAEFRYATLIANSDSAALRYTNRYIADSQIRASDVEWESFFQMDGRLWESAIQ</sequence>
<name>A0A5B0LXG6_PUCGR</name>
<protein>
    <submittedName>
        <fullName evidence="1">Uncharacterized protein</fullName>
    </submittedName>
</protein>
<reference evidence="1 2" key="1">
    <citation type="submission" date="2019-05" db="EMBL/GenBank/DDBJ databases">
        <title>Emergence of the Ug99 lineage of the wheat stem rust pathogen through somatic hybridization.</title>
        <authorList>
            <person name="Li F."/>
            <person name="Upadhyaya N.M."/>
            <person name="Sperschneider J."/>
            <person name="Matny O."/>
            <person name="Nguyen-Phuc H."/>
            <person name="Mago R."/>
            <person name="Raley C."/>
            <person name="Miller M.E."/>
            <person name="Silverstein K.A.T."/>
            <person name="Henningsen E."/>
            <person name="Hirsch C.D."/>
            <person name="Visser B."/>
            <person name="Pretorius Z.A."/>
            <person name="Steffenson B.J."/>
            <person name="Schwessinger B."/>
            <person name="Dodds P.N."/>
            <person name="Figueroa M."/>
        </authorList>
    </citation>
    <scope>NUCLEOTIDE SEQUENCE [LARGE SCALE GENOMIC DNA]</scope>
    <source>
        <strain evidence="1 2">Ug99</strain>
    </source>
</reference>
<gene>
    <name evidence="1" type="ORF">PGTUg99_031105</name>
</gene>